<dbReference type="Proteomes" id="UP001597545">
    <property type="component" value="Unassembled WGS sequence"/>
</dbReference>
<gene>
    <name evidence="2" type="ORF">ACFSR5_18560</name>
</gene>
<comment type="caution">
    <text evidence="2">The sequence shown here is derived from an EMBL/GenBank/DDBJ whole genome shotgun (WGS) entry which is preliminary data.</text>
</comment>
<reference evidence="3" key="1">
    <citation type="journal article" date="2019" name="Int. J. Syst. Evol. Microbiol.">
        <title>The Global Catalogue of Microorganisms (GCM) 10K type strain sequencing project: providing services to taxonomists for standard genome sequencing and annotation.</title>
        <authorList>
            <consortium name="The Broad Institute Genomics Platform"/>
            <consortium name="The Broad Institute Genome Sequencing Center for Infectious Disease"/>
            <person name="Wu L."/>
            <person name="Ma J."/>
        </authorList>
    </citation>
    <scope>NUCLEOTIDE SEQUENCE [LARGE SCALE GENOMIC DNA]</scope>
    <source>
        <strain evidence="3">KCTC 42662</strain>
    </source>
</reference>
<sequence>MLRTNQAFLDYTETLYTKQERKEDIVIRHYVPGQRLLSQQETATKVLLIKAGVTKCYFTESNDKAYILEFLGAGEIVGDIELIRHIPCLCNVEAMTSVTAYAFSVAYFHMLLQKDLTLNGLMLDVFAERIINTSSRASYQQLHTVEHSLSKLLAMQVKQGMTLSKEDMASYLGVTLRTLNRGLKHIADMEIKLK</sequence>
<evidence type="ECO:0000313" key="2">
    <source>
        <dbReference type="EMBL" id="MFD2549653.1"/>
    </source>
</evidence>
<accession>A0ABW5KMC3</accession>
<dbReference type="InterPro" id="IPR018490">
    <property type="entry name" value="cNMP-bd_dom_sf"/>
</dbReference>
<dbReference type="InterPro" id="IPR014710">
    <property type="entry name" value="RmlC-like_jellyroll"/>
</dbReference>
<dbReference type="CDD" id="cd00038">
    <property type="entry name" value="CAP_ED"/>
    <property type="match status" value="1"/>
</dbReference>
<dbReference type="Pfam" id="PF00027">
    <property type="entry name" value="cNMP_binding"/>
    <property type="match status" value="1"/>
</dbReference>
<evidence type="ECO:0000313" key="3">
    <source>
        <dbReference type="Proteomes" id="UP001597545"/>
    </source>
</evidence>
<name>A0ABW5KMC3_9SPHI</name>
<dbReference type="SUPFAM" id="SSF51206">
    <property type="entry name" value="cAMP-binding domain-like"/>
    <property type="match status" value="1"/>
</dbReference>
<keyword evidence="3" id="KW-1185">Reference proteome</keyword>
<organism evidence="2 3">
    <name type="scientific">Sphingobacterium suaedae</name>
    <dbReference type="NCBI Taxonomy" id="1686402"/>
    <lineage>
        <taxon>Bacteria</taxon>
        <taxon>Pseudomonadati</taxon>
        <taxon>Bacteroidota</taxon>
        <taxon>Sphingobacteriia</taxon>
        <taxon>Sphingobacteriales</taxon>
        <taxon>Sphingobacteriaceae</taxon>
        <taxon>Sphingobacterium</taxon>
    </lineage>
</organism>
<proteinExistence type="predicted"/>
<dbReference type="RefSeq" id="WP_380905971.1">
    <property type="nucleotide sequence ID" value="NZ_JBHUEG010000019.1"/>
</dbReference>
<dbReference type="InterPro" id="IPR000595">
    <property type="entry name" value="cNMP-bd_dom"/>
</dbReference>
<evidence type="ECO:0000259" key="1">
    <source>
        <dbReference type="PROSITE" id="PS50042"/>
    </source>
</evidence>
<feature type="domain" description="Cyclic nucleotide-binding" evidence="1">
    <location>
        <begin position="28"/>
        <end position="129"/>
    </location>
</feature>
<dbReference type="PROSITE" id="PS50042">
    <property type="entry name" value="CNMP_BINDING_3"/>
    <property type="match status" value="1"/>
</dbReference>
<dbReference type="Gene3D" id="2.60.120.10">
    <property type="entry name" value="Jelly Rolls"/>
    <property type="match status" value="1"/>
</dbReference>
<protein>
    <submittedName>
        <fullName evidence="2">Crp/Fnr family transcriptional regulator</fullName>
    </submittedName>
</protein>
<dbReference type="EMBL" id="JBHULR010000020">
    <property type="protein sequence ID" value="MFD2549653.1"/>
    <property type="molecule type" value="Genomic_DNA"/>
</dbReference>